<dbReference type="GO" id="GO:0005524">
    <property type="term" value="F:ATP binding"/>
    <property type="evidence" value="ECO:0007669"/>
    <property type="project" value="UniProtKB-KW"/>
</dbReference>
<dbReference type="Proteomes" id="UP001196408">
    <property type="component" value="Unassembled WGS sequence"/>
</dbReference>
<keyword evidence="2" id="KW-0547">Nucleotide-binding</keyword>
<name>A0AAW4MTJ8_9FIRM</name>
<dbReference type="Pfam" id="PF01695">
    <property type="entry name" value="IstB_IS21"/>
    <property type="match status" value="1"/>
</dbReference>
<protein>
    <submittedName>
        <fullName evidence="2">ATP-binding protein</fullName>
    </submittedName>
</protein>
<dbReference type="RefSeq" id="WP_217747443.1">
    <property type="nucleotide sequence ID" value="NZ_JAHOEB010000023.1"/>
</dbReference>
<dbReference type="InterPro" id="IPR002611">
    <property type="entry name" value="IstB_ATP-bd"/>
</dbReference>
<dbReference type="PANTHER" id="PTHR30050">
    <property type="entry name" value="CHROMOSOMAL REPLICATION INITIATOR PROTEIN DNAA"/>
    <property type="match status" value="1"/>
</dbReference>
<gene>
    <name evidence="2" type="ORF">KSV97_04635</name>
    <name evidence="3" type="ORF">KSW06_05000</name>
</gene>
<proteinExistence type="predicted"/>
<accession>A0AAW4MTJ8</accession>
<comment type="caution">
    <text evidence="2">The sequence shown here is derived from an EMBL/GenBank/DDBJ whole genome shotgun (WGS) entry which is preliminary data.</text>
</comment>
<keyword evidence="2" id="KW-0067">ATP-binding</keyword>
<evidence type="ECO:0000313" key="4">
    <source>
        <dbReference type="Proteomes" id="UP001196408"/>
    </source>
</evidence>
<evidence type="ECO:0000313" key="5">
    <source>
        <dbReference type="Proteomes" id="UP001197492"/>
    </source>
</evidence>
<evidence type="ECO:0000259" key="1">
    <source>
        <dbReference type="Pfam" id="PF01695"/>
    </source>
</evidence>
<feature type="domain" description="IstB-like ATP-binding" evidence="1">
    <location>
        <begin position="2"/>
        <end position="114"/>
    </location>
</feature>
<dbReference type="EMBL" id="JAHOEL010000023">
    <property type="protein sequence ID" value="MBV3392623.1"/>
    <property type="molecule type" value="Genomic_DNA"/>
</dbReference>
<organism evidence="2 4">
    <name type="scientific">Catenibacterium mitsuokai</name>
    <dbReference type="NCBI Taxonomy" id="100886"/>
    <lineage>
        <taxon>Bacteria</taxon>
        <taxon>Bacillati</taxon>
        <taxon>Bacillota</taxon>
        <taxon>Erysipelotrichia</taxon>
        <taxon>Erysipelotrichales</taxon>
        <taxon>Coprobacillaceae</taxon>
        <taxon>Catenibacterium</taxon>
    </lineage>
</organism>
<dbReference type="PANTHER" id="PTHR30050:SF4">
    <property type="entry name" value="ATP-BINDING PROTEIN RV3427C IN INSERTION SEQUENCE-RELATED"/>
    <property type="match status" value="1"/>
</dbReference>
<dbReference type="Proteomes" id="UP001197492">
    <property type="component" value="Unassembled WGS sequence"/>
</dbReference>
<reference evidence="2 5" key="1">
    <citation type="submission" date="2021-06" db="EMBL/GenBank/DDBJ databases">
        <title>Collection of gut derived symbiotic bacterial strains cultured from healthy donors.</title>
        <authorList>
            <person name="Lin H."/>
            <person name="Littmann E."/>
            <person name="Pamer E.G."/>
        </authorList>
    </citation>
    <scope>NUCLEOTIDE SEQUENCE</scope>
    <source>
        <strain evidence="3 5">MSK.21.70</strain>
        <strain evidence="2">MSK.21.82</strain>
    </source>
</reference>
<evidence type="ECO:0000313" key="2">
    <source>
        <dbReference type="EMBL" id="MBV3382530.1"/>
    </source>
</evidence>
<dbReference type="GO" id="GO:0006260">
    <property type="term" value="P:DNA replication"/>
    <property type="evidence" value="ECO:0007669"/>
    <property type="project" value="TreeGrafter"/>
</dbReference>
<dbReference type="EMBL" id="JAHOEF010000021">
    <property type="protein sequence ID" value="MBV3382530.1"/>
    <property type="molecule type" value="Genomic_DNA"/>
</dbReference>
<sequence>MYCISFHDLIAQLRKAKYENRLEQRIKWICRYKLLIVDELGYEKMDADTANLFFNLIAKRYEKSNTIITTNLTFSKWPEVFGDPVLTNALLDRLLHHSSVLNINGPSCRLKDQLQFIVDED</sequence>
<evidence type="ECO:0000313" key="3">
    <source>
        <dbReference type="EMBL" id="MBV3392623.1"/>
    </source>
</evidence>
<dbReference type="AlphaFoldDB" id="A0AAW4MTJ8"/>
<keyword evidence="5" id="KW-1185">Reference proteome</keyword>